<dbReference type="KEGG" id="tsph:KIH39_14850"/>
<accession>A0A8E6B1K1</accession>
<feature type="domain" description="FHA" evidence="1">
    <location>
        <begin position="23"/>
        <end position="72"/>
    </location>
</feature>
<organism evidence="2 3">
    <name type="scientific">Telmatocola sphagniphila</name>
    <dbReference type="NCBI Taxonomy" id="1123043"/>
    <lineage>
        <taxon>Bacteria</taxon>
        <taxon>Pseudomonadati</taxon>
        <taxon>Planctomycetota</taxon>
        <taxon>Planctomycetia</taxon>
        <taxon>Gemmatales</taxon>
        <taxon>Gemmataceae</taxon>
    </lineage>
</organism>
<dbReference type="SMART" id="SM00240">
    <property type="entry name" value="FHA"/>
    <property type="match status" value="1"/>
</dbReference>
<proteinExistence type="predicted"/>
<gene>
    <name evidence="2" type="ORF">KIH39_14850</name>
</gene>
<dbReference type="CDD" id="cd00060">
    <property type="entry name" value="FHA"/>
    <property type="match status" value="1"/>
</dbReference>
<name>A0A8E6B1K1_9BACT</name>
<evidence type="ECO:0000313" key="2">
    <source>
        <dbReference type="EMBL" id="QVL30133.1"/>
    </source>
</evidence>
<dbReference type="Pfam" id="PF00498">
    <property type="entry name" value="FHA"/>
    <property type="match status" value="1"/>
</dbReference>
<dbReference type="InterPro" id="IPR008984">
    <property type="entry name" value="SMAD_FHA_dom_sf"/>
</dbReference>
<evidence type="ECO:0000259" key="1">
    <source>
        <dbReference type="PROSITE" id="PS50006"/>
    </source>
</evidence>
<dbReference type="Proteomes" id="UP000676194">
    <property type="component" value="Chromosome"/>
</dbReference>
<dbReference type="SUPFAM" id="SSF49879">
    <property type="entry name" value="SMAD/FHA domain"/>
    <property type="match status" value="1"/>
</dbReference>
<dbReference type="InterPro" id="IPR000253">
    <property type="entry name" value="FHA_dom"/>
</dbReference>
<dbReference type="InterPro" id="IPR050923">
    <property type="entry name" value="Cell_Proc_Reg/RNA_Proc"/>
</dbReference>
<dbReference type="Gene3D" id="2.60.200.20">
    <property type="match status" value="1"/>
</dbReference>
<sequence>MSSTVQLISLNEGPDILLDKPILLFGRHPECDVLLNSKKISRKHCCIAVVGDGLIVRDLGSTNGVKINGQKVTEGVLKIGDELMIGTFNYKISLISGPKSRSKLQDDNLDRTINESD</sequence>
<protein>
    <submittedName>
        <fullName evidence="2">FHA domain-containing protein</fullName>
    </submittedName>
</protein>
<evidence type="ECO:0000313" key="3">
    <source>
        <dbReference type="Proteomes" id="UP000676194"/>
    </source>
</evidence>
<dbReference type="EMBL" id="CP074694">
    <property type="protein sequence ID" value="QVL30133.1"/>
    <property type="molecule type" value="Genomic_DNA"/>
</dbReference>
<dbReference type="AlphaFoldDB" id="A0A8E6B1K1"/>
<dbReference type="PROSITE" id="PS50006">
    <property type="entry name" value="FHA_DOMAIN"/>
    <property type="match status" value="1"/>
</dbReference>
<keyword evidence="3" id="KW-1185">Reference proteome</keyword>
<reference evidence="2" key="1">
    <citation type="submission" date="2021-05" db="EMBL/GenBank/DDBJ databases">
        <title>Complete genome sequence of the cellulolytic planctomycete Telmatocola sphagniphila SP2T and characterization of the first cellulase from planctomycetes.</title>
        <authorList>
            <person name="Rakitin A.L."/>
            <person name="Beletsky A.V."/>
            <person name="Naumoff D.G."/>
            <person name="Kulichevskaya I.S."/>
            <person name="Mardanov A.V."/>
            <person name="Ravin N.V."/>
            <person name="Dedysh S.N."/>
        </authorList>
    </citation>
    <scope>NUCLEOTIDE SEQUENCE</scope>
    <source>
        <strain evidence="2">SP2T</strain>
    </source>
</reference>
<dbReference type="RefSeq" id="WP_213494017.1">
    <property type="nucleotide sequence ID" value="NZ_CP074694.1"/>
</dbReference>
<dbReference type="PANTHER" id="PTHR23308">
    <property type="entry name" value="NUCLEAR INHIBITOR OF PROTEIN PHOSPHATASE-1"/>
    <property type="match status" value="1"/>
</dbReference>